<dbReference type="EMBL" id="GBRH01172864">
    <property type="protein sequence ID" value="JAE25032.1"/>
    <property type="molecule type" value="Transcribed_RNA"/>
</dbReference>
<evidence type="ECO:0000313" key="1">
    <source>
        <dbReference type="EMBL" id="JAE25032.1"/>
    </source>
</evidence>
<protein>
    <submittedName>
        <fullName evidence="1">Uncharacterized protein</fullName>
    </submittedName>
</protein>
<reference evidence="1" key="2">
    <citation type="journal article" date="2015" name="Data Brief">
        <title>Shoot transcriptome of the giant reed, Arundo donax.</title>
        <authorList>
            <person name="Barrero R.A."/>
            <person name="Guerrero F.D."/>
            <person name="Moolhuijzen P."/>
            <person name="Goolsby J.A."/>
            <person name="Tidwell J."/>
            <person name="Bellgard S.E."/>
            <person name="Bellgard M.I."/>
        </authorList>
    </citation>
    <scope>NUCLEOTIDE SEQUENCE</scope>
    <source>
        <tissue evidence="1">Shoot tissue taken approximately 20 cm above the soil surface</tissue>
    </source>
</reference>
<organism evidence="1">
    <name type="scientific">Arundo donax</name>
    <name type="common">Giant reed</name>
    <name type="synonym">Donax arundinaceus</name>
    <dbReference type="NCBI Taxonomy" id="35708"/>
    <lineage>
        <taxon>Eukaryota</taxon>
        <taxon>Viridiplantae</taxon>
        <taxon>Streptophyta</taxon>
        <taxon>Embryophyta</taxon>
        <taxon>Tracheophyta</taxon>
        <taxon>Spermatophyta</taxon>
        <taxon>Magnoliopsida</taxon>
        <taxon>Liliopsida</taxon>
        <taxon>Poales</taxon>
        <taxon>Poaceae</taxon>
        <taxon>PACMAD clade</taxon>
        <taxon>Arundinoideae</taxon>
        <taxon>Arundineae</taxon>
        <taxon>Arundo</taxon>
    </lineage>
</organism>
<name>A0A0A9GKL9_ARUDO</name>
<sequence>MFDSSLNQGNYC</sequence>
<proteinExistence type="predicted"/>
<accession>A0A0A9GKL9</accession>
<reference evidence="1" key="1">
    <citation type="submission" date="2014-09" db="EMBL/GenBank/DDBJ databases">
        <authorList>
            <person name="Magalhaes I.L.F."/>
            <person name="Oliveira U."/>
            <person name="Santos F.R."/>
            <person name="Vidigal T.H.D.A."/>
            <person name="Brescovit A.D."/>
            <person name="Santos A.J."/>
        </authorList>
    </citation>
    <scope>NUCLEOTIDE SEQUENCE</scope>
    <source>
        <tissue evidence="1">Shoot tissue taken approximately 20 cm above the soil surface</tissue>
    </source>
</reference>